<evidence type="ECO:0000313" key="13">
    <source>
        <dbReference type="EMBL" id="SMP13193.1"/>
    </source>
</evidence>
<name>A0AA46AEM1_9AQUI</name>
<dbReference type="Gene3D" id="2.40.30.20">
    <property type="match status" value="2"/>
</dbReference>
<dbReference type="PANTHER" id="PTHR21098">
    <property type="entry name" value="RIBOFLAVIN SYNTHASE ALPHA CHAIN"/>
    <property type="match status" value="1"/>
</dbReference>
<evidence type="ECO:0000256" key="1">
    <source>
        <dbReference type="ARBA" id="ARBA00000968"/>
    </source>
</evidence>
<organism evidence="13 14">
    <name type="scientific">Venenivibrio stagnispumantis</name>
    <dbReference type="NCBI Taxonomy" id="407998"/>
    <lineage>
        <taxon>Bacteria</taxon>
        <taxon>Pseudomonadati</taxon>
        <taxon>Aquificota</taxon>
        <taxon>Aquificia</taxon>
        <taxon>Aquificales</taxon>
        <taxon>Hydrogenothermaceae</taxon>
        <taxon>Venenivibrio</taxon>
    </lineage>
</organism>
<evidence type="ECO:0000256" key="11">
    <source>
        <dbReference type="PROSITE-ProRule" id="PRU00524"/>
    </source>
</evidence>
<evidence type="ECO:0000256" key="6">
    <source>
        <dbReference type="ARBA" id="ARBA00013950"/>
    </source>
</evidence>
<gene>
    <name evidence="13" type="ORF">SAMN06264868_11061</name>
</gene>
<evidence type="ECO:0000256" key="5">
    <source>
        <dbReference type="ARBA" id="ARBA00012827"/>
    </source>
</evidence>
<sequence length="217" mass="24436">MFTGLIEEVGKVENINNSYKDMKLSVKADKVLENTNIGDSIAVNGVCLTVINIQNKNITFDVSNETLNRSNLKFLKIGDYINLERALRLSDRLGGHIVQGHVDTIGKIATMKNFGNHTELIIEIPEDYKYFVIEKGSIAIDGISLTINYIQNNKISINIIPHTYQNTNLKYKKVGDFVNIEFDILGKYVLKFISGIDIIKSKDEKLKELLNELTTAP</sequence>
<dbReference type="EMBL" id="FXTX01000010">
    <property type="protein sequence ID" value="SMP13193.1"/>
    <property type="molecule type" value="Genomic_DNA"/>
</dbReference>
<dbReference type="InterPro" id="IPR026017">
    <property type="entry name" value="Lumazine-bd_dom"/>
</dbReference>
<evidence type="ECO:0000256" key="2">
    <source>
        <dbReference type="ARBA" id="ARBA00002803"/>
    </source>
</evidence>
<dbReference type="FunFam" id="2.40.30.20:FF:000003">
    <property type="entry name" value="Riboflavin synthase, alpha subunit"/>
    <property type="match status" value="1"/>
</dbReference>
<comment type="caution">
    <text evidence="13">The sequence shown here is derived from an EMBL/GenBank/DDBJ whole genome shotgun (WGS) entry which is preliminary data.</text>
</comment>
<dbReference type="GO" id="GO:0004746">
    <property type="term" value="F:riboflavin synthase activity"/>
    <property type="evidence" value="ECO:0007669"/>
    <property type="project" value="UniProtKB-UniRule"/>
</dbReference>
<feature type="repeat" description="Lumazine-binding" evidence="11">
    <location>
        <begin position="1"/>
        <end position="96"/>
    </location>
</feature>
<feature type="domain" description="Lumazine-binding" evidence="12">
    <location>
        <begin position="1"/>
        <end position="96"/>
    </location>
</feature>
<reference evidence="13" key="1">
    <citation type="submission" date="2017-05" db="EMBL/GenBank/DDBJ databases">
        <authorList>
            <person name="Varghese N."/>
            <person name="Submissions S."/>
        </authorList>
    </citation>
    <scope>NUCLEOTIDE SEQUENCE</scope>
    <source>
        <strain evidence="13">DSM 18763</strain>
    </source>
</reference>
<keyword evidence="7" id="KW-0686">Riboflavin biosynthesis</keyword>
<evidence type="ECO:0000256" key="9">
    <source>
        <dbReference type="ARBA" id="ARBA00022737"/>
    </source>
</evidence>
<dbReference type="EC" id="2.5.1.9" evidence="5 10"/>
<comment type="catalytic activity">
    <reaction evidence="1">
        <text>2 6,7-dimethyl-8-(1-D-ribityl)lumazine + H(+) = 5-amino-6-(D-ribitylamino)uracil + riboflavin</text>
        <dbReference type="Rhea" id="RHEA:20772"/>
        <dbReference type="ChEBI" id="CHEBI:15378"/>
        <dbReference type="ChEBI" id="CHEBI:15934"/>
        <dbReference type="ChEBI" id="CHEBI:57986"/>
        <dbReference type="ChEBI" id="CHEBI:58201"/>
        <dbReference type="EC" id="2.5.1.9"/>
    </reaction>
</comment>
<dbReference type="PANTHER" id="PTHR21098:SF12">
    <property type="entry name" value="RIBOFLAVIN SYNTHASE"/>
    <property type="match status" value="1"/>
</dbReference>
<dbReference type="GO" id="GO:0009231">
    <property type="term" value="P:riboflavin biosynthetic process"/>
    <property type="evidence" value="ECO:0007669"/>
    <property type="project" value="UniProtKB-KW"/>
</dbReference>
<keyword evidence="14" id="KW-1185">Reference proteome</keyword>
<evidence type="ECO:0000256" key="4">
    <source>
        <dbReference type="ARBA" id="ARBA00011233"/>
    </source>
</evidence>
<dbReference type="Proteomes" id="UP001157947">
    <property type="component" value="Unassembled WGS sequence"/>
</dbReference>
<dbReference type="SUPFAM" id="SSF63380">
    <property type="entry name" value="Riboflavin synthase domain-like"/>
    <property type="match status" value="2"/>
</dbReference>
<keyword evidence="8" id="KW-0808">Transferase</keyword>
<comment type="subunit">
    <text evidence="4">Homotrimer.</text>
</comment>
<comment type="function">
    <text evidence="2">Catalyzes the dismutation of two molecules of 6,7-dimethyl-8-ribityllumazine, resulting in the formation of riboflavin and 5-amino-6-(D-ribitylamino)uracil.</text>
</comment>
<evidence type="ECO:0000256" key="8">
    <source>
        <dbReference type="ARBA" id="ARBA00022679"/>
    </source>
</evidence>
<dbReference type="RefSeq" id="WP_265133822.1">
    <property type="nucleotide sequence ID" value="NZ_FXTX01000010.1"/>
</dbReference>
<keyword evidence="9" id="KW-0677">Repeat</keyword>
<dbReference type="Pfam" id="PF00677">
    <property type="entry name" value="Lum_binding"/>
    <property type="match status" value="2"/>
</dbReference>
<dbReference type="FunFam" id="2.40.30.20:FF:000004">
    <property type="entry name" value="Riboflavin synthase, alpha subunit"/>
    <property type="match status" value="1"/>
</dbReference>
<dbReference type="InterPro" id="IPR017938">
    <property type="entry name" value="Riboflavin_synthase-like_b-brl"/>
</dbReference>
<dbReference type="InterPro" id="IPR023366">
    <property type="entry name" value="ATP_synth_asu-like_sf"/>
</dbReference>
<dbReference type="NCBIfam" id="TIGR00187">
    <property type="entry name" value="ribE"/>
    <property type="match status" value="1"/>
</dbReference>
<evidence type="ECO:0000256" key="7">
    <source>
        <dbReference type="ARBA" id="ARBA00022619"/>
    </source>
</evidence>
<proteinExistence type="predicted"/>
<dbReference type="NCBIfam" id="NF006767">
    <property type="entry name" value="PRK09289.1"/>
    <property type="match status" value="1"/>
</dbReference>
<dbReference type="PIRSF" id="PIRSF000498">
    <property type="entry name" value="Riboflavin_syn_A"/>
    <property type="match status" value="1"/>
</dbReference>
<evidence type="ECO:0000259" key="12">
    <source>
        <dbReference type="PROSITE" id="PS51177"/>
    </source>
</evidence>
<comment type="pathway">
    <text evidence="3">Cofactor biosynthesis; riboflavin biosynthesis; riboflavin from 2-hydroxy-3-oxobutyl phosphate and 5-amino-6-(D-ribitylamino)uracil: step 2/2.</text>
</comment>
<dbReference type="PROSITE" id="PS51177">
    <property type="entry name" value="LUMAZINE_BIND"/>
    <property type="match status" value="2"/>
</dbReference>
<accession>A0AA46AEM1</accession>
<evidence type="ECO:0000313" key="14">
    <source>
        <dbReference type="Proteomes" id="UP001157947"/>
    </source>
</evidence>
<dbReference type="AlphaFoldDB" id="A0AA46AEM1"/>
<evidence type="ECO:0000256" key="3">
    <source>
        <dbReference type="ARBA" id="ARBA00004887"/>
    </source>
</evidence>
<feature type="domain" description="Lumazine-binding" evidence="12">
    <location>
        <begin position="97"/>
        <end position="193"/>
    </location>
</feature>
<dbReference type="InterPro" id="IPR001783">
    <property type="entry name" value="Lumazine-bd"/>
</dbReference>
<evidence type="ECO:0000256" key="10">
    <source>
        <dbReference type="NCBIfam" id="TIGR00187"/>
    </source>
</evidence>
<feature type="repeat" description="Lumazine-binding" evidence="11">
    <location>
        <begin position="97"/>
        <end position="193"/>
    </location>
</feature>
<dbReference type="NCBIfam" id="NF009566">
    <property type="entry name" value="PRK13020.1"/>
    <property type="match status" value="1"/>
</dbReference>
<dbReference type="CDD" id="cd00402">
    <property type="entry name" value="Riboflavin_synthase_like"/>
    <property type="match status" value="1"/>
</dbReference>
<protein>
    <recommendedName>
        <fullName evidence="6 10">Riboflavin synthase</fullName>
        <ecNumber evidence="5 10">2.5.1.9</ecNumber>
    </recommendedName>
</protein>